<sequence>GGGGLDNAGGLFHASELFPLHAFTLADVLITLGIIGIVAALTLPAIVNNSRNKQLETGLRKAYSVISQALEMYQAQNGERIRADGQIAAQSLKKTIMPYFINAKDCGSGSGSDAFKACVPNNAYVDEENRKTGVYKTYNGKKEISMAFFDDGQFIINDGMTVLLENTSNSTTLFISVDVNGFNNKPNRLGQDLFTFQIDSKGALRPMGAEGTYYVDTYCSVSSSDTLNGLGCTYKALTDKDYFKNLPK</sequence>
<evidence type="ECO:0000256" key="1">
    <source>
        <dbReference type="ARBA" id="ARBA00022481"/>
    </source>
</evidence>
<protein>
    <submittedName>
        <fullName evidence="3">Type II secretion system protein</fullName>
    </submittedName>
</protein>
<evidence type="ECO:0000313" key="4">
    <source>
        <dbReference type="Proteomes" id="UP000823928"/>
    </source>
</evidence>
<dbReference type="Gene3D" id="3.30.700.10">
    <property type="entry name" value="Glycoprotein, Type 4 Pilin"/>
    <property type="match status" value="1"/>
</dbReference>
<reference evidence="3" key="2">
    <citation type="journal article" date="2021" name="PeerJ">
        <title>Extensive microbial diversity within the chicken gut microbiome revealed by metagenomics and culture.</title>
        <authorList>
            <person name="Gilroy R."/>
            <person name="Ravi A."/>
            <person name="Getino M."/>
            <person name="Pursley I."/>
            <person name="Horton D.L."/>
            <person name="Alikhan N.F."/>
            <person name="Baker D."/>
            <person name="Gharbi K."/>
            <person name="Hall N."/>
            <person name="Watson M."/>
            <person name="Adriaenssens E.M."/>
            <person name="Foster-Nyarko E."/>
            <person name="Jarju S."/>
            <person name="Secka A."/>
            <person name="Antonio M."/>
            <person name="Oren A."/>
            <person name="Chaudhuri R.R."/>
            <person name="La Ragione R."/>
            <person name="Hildebrand F."/>
            <person name="Pallen M.J."/>
        </authorList>
    </citation>
    <scope>NUCLEOTIDE SEQUENCE</scope>
    <source>
        <strain evidence="3">6276</strain>
    </source>
</reference>
<evidence type="ECO:0000256" key="2">
    <source>
        <dbReference type="SAM" id="Phobius"/>
    </source>
</evidence>
<dbReference type="AlphaFoldDB" id="A0A9D1JLY0"/>
<keyword evidence="2" id="KW-0472">Membrane</keyword>
<comment type="caution">
    <text evidence="3">The sequence shown here is derived from an EMBL/GenBank/DDBJ whole genome shotgun (WGS) entry which is preliminary data.</text>
</comment>
<organism evidence="3 4">
    <name type="scientific">Candidatus Scatousia excrementigallinarum</name>
    <dbReference type="NCBI Taxonomy" id="2840935"/>
    <lineage>
        <taxon>Bacteria</taxon>
        <taxon>Candidatus Scatousia</taxon>
    </lineage>
</organism>
<reference evidence="3" key="1">
    <citation type="submission" date="2020-10" db="EMBL/GenBank/DDBJ databases">
        <authorList>
            <person name="Gilroy R."/>
        </authorList>
    </citation>
    <scope>NUCLEOTIDE SEQUENCE</scope>
    <source>
        <strain evidence="3">6276</strain>
    </source>
</reference>
<dbReference type="PRINTS" id="PR00813">
    <property type="entry name" value="BCTERIALGSPG"/>
</dbReference>
<gene>
    <name evidence="3" type="ORF">IAC10_01595</name>
</gene>
<evidence type="ECO:0000313" key="3">
    <source>
        <dbReference type="EMBL" id="HIS35313.1"/>
    </source>
</evidence>
<dbReference type="GO" id="GO:0015627">
    <property type="term" value="C:type II protein secretion system complex"/>
    <property type="evidence" value="ECO:0007669"/>
    <property type="project" value="InterPro"/>
</dbReference>
<dbReference type="Proteomes" id="UP000823928">
    <property type="component" value="Unassembled WGS sequence"/>
</dbReference>
<dbReference type="InterPro" id="IPR000983">
    <property type="entry name" value="Bac_GSPG_pilin"/>
</dbReference>
<proteinExistence type="predicted"/>
<accession>A0A9D1JLY0</accession>
<keyword evidence="1" id="KW-0488">Methylation</keyword>
<dbReference type="SUPFAM" id="SSF54523">
    <property type="entry name" value="Pili subunits"/>
    <property type="match status" value="1"/>
</dbReference>
<name>A0A9D1JLY0_9BACT</name>
<keyword evidence="2" id="KW-1133">Transmembrane helix</keyword>
<feature type="non-terminal residue" evidence="3">
    <location>
        <position position="1"/>
    </location>
</feature>
<dbReference type="GO" id="GO:0015628">
    <property type="term" value="P:protein secretion by the type II secretion system"/>
    <property type="evidence" value="ECO:0007669"/>
    <property type="project" value="InterPro"/>
</dbReference>
<keyword evidence="2" id="KW-0812">Transmembrane</keyword>
<dbReference type="EMBL" id="DVIU01000035">
    <property type="protein sequence ID" value="HIS35313.1"/>
    <property type="molecule type" value="Genomic_DNA"/>
</dbReference>
<dbReference type="InterPro" id="IPR045584">
    <property type="entry name" value="Pilin-like"/>
</dbReference>
<feature type="transmembrane region" description="Helical" evidence="2">
    <location>
        <begin position="20"/>
        <end position="47"/>
    </location>
</feature>